<evidence type="ECO:0000313" key="1">
    <source>
        <dbReference type="EMBL" id="GAM14967.1"/>
    </source>
</evidence>
<dbReference type="Proteomes" id="UP000031014">
    <property type="component" value="Unassembled WGS sequence"/>
</dbReference>
<name>A0A0A8X7H4_MESS1</name>
<keyword evidence="2" id="KW-1185">Reference proteome</keyword>
<protein>
    <submittedName>
        <fullName evidence="1">Uncharacterized protein</fullName>
    </submittedName>
</protein>
<dbReference type="EMBL" id="BASE01000071">
    <property type="protein sequence ID" value="GAM14967.1"/>
    <property type="molecule type" value="Genomic_DNA"/>
</dbReference>
<gene>
    <name evidence="1" type="ORF">SAMD00020551_3123</name>
</gene>
<dbReference type="AlphaFoldDB" id="A0A0A8X7H4"/>
<dbReference type="STRING" id="1321606.SAMD00020551_3123"/>
<comment type="caution">
    <text evidence="1">The sequence shown here is derived from an EMBL/GenBank/DDBJ whole genome shotgun (WGS) entry which is preliminary data.</text>
</comment>
<proteinExistence type="predicted"/>
<evidence type="ECO:0000313" key="2">
    <source>
        <dbReference type="Proteomes" id="UP000031014"/>
    </source>
</evidence>
<sequence>MIGLREFASLRYDGFRNNLSVISHCERNLLNLFQFILCVILD</sequence>
<reference evidence="1 2" key="1">
    <citation type="submission" date="2013-06" db="EMBL/GenBank/DDBJ databases">
        <title>Whole genome shotgun sequence of Bacillus selenatarsenatis SF-1.</title>
        <authorList>
            <person name="Kuroda M."/>
            <person name="Sei K."/>
            <person name="Yamashita M."/>
            <person name="Ike M."/>
        </authorList>
    </citation>
    <scope>NUCLEOTIDE SEQUENCE [LARGE SCALE GENOMIC DNA]</scope>
    <source>
        <strain evidence="1 2">SF-1</strain>
    </source>
</reference>
<accession>A0A0A8X7H4</accession>
<organism evidence="1 2">
    <name type="scientific">Mesobacillus selenatarsenatis (strain DSM 18680 / JCM 14380 / FERM P-15431 / SF-1)</name>
    <dbReference type="NCBI Taxonomy" id="1321606"/>
    <lineage>
        <taxon>Bacteria</taxon>
        <taxon>Bacillati</taxon>
        <taxon>Bacillota</taxon>
        <taxon>Bacilli</taxon>
        <taxon>Bacillales</taxon>
        <taxon>Bacillaceae</taxon>
        <taxon>Mesobacillus</taxon>
    </lineage>
</organism>